<gene>
    <name evidence="1" type="ORF">IMZ08_19285</name>
</gene>
<protein>
    <submittedName>
        <fullName evidence="1">Uncharacterized protein</fullName>
    </submittedName>
</protein>
<organism evidence="1 2">
    <name type="scientific">Litchfieldia luteola</name>
    <dbReference type="NCBI Taxonomy" id="682179"/>
    <lineage>
        <taxon>Bacteria</taxon>
        <taxon>Bacillati</taxon>
        <taxon>Bacillota</taxon>
        <taxon>Bacilli</taxon>
        <taxon>Bacillales</taxon>
        <taxon>Bacillaceae</taxon>
        <taxon>Litchfieldia</taxon>
    </lineage>
</organism>
<accession>A0ABR9QNV7</accession>
<reference evidence="1 2" key="1">
    <citation type="submission" date="2020-10" db="EMBL/GenBank/DDBJ databases">
        <title>Bacillus sp. HD4P25, an endophyte from a halophyte.</title>
        <authorList>
            <person name="Sun J.-Q."/>
        </authorList>
    </citation>
    <scope>NUCLEOTIDE SEQUENCE [LARGE SCALE GENOMIC DNA]</scope>
    <source>
        <strain evidence="1 2">YIM 93174</strain>
    </source>
</reference>
<dbReference type="Proteomes" id="UP001516662">
    <property type="component" value="Unassembled WGS sequence"/>
</dbReference>
<dbReference type="EMBL" id="JADCLJ010000024">
    <property type="protein sequence ID" value="MBE4910185.1"/>
    <property type="molecule type" value="Genomic_DNA"/>
</dbReference>
<proteinExistence type="predicted"/>
<comment type="caution">
    <text evidence="1">The sequence shown here is derived from an EMBL/GenBank/DDBJ whole genome shotgun (WGS) entry which is preliminary data.</text>
</comment>
<sequence>MKQKIADFLVYSGLYGRGVQISKDDLEELKCFLEGKYKLDAYCSECETERVFSMIEQKPRRNLINRPIYFSSEYSSIGDIERPELGEDDFARIERIEYQELIETYSDVKKTFLCAKDESHALTFCCRIDDNHIIKYGQFPALANLTKNNYKKYRRILGKSYLDFNRGLGLHSHGIGAGSLVYLRRIFESLIEEAHQKAKSQPGWAEADYPNKMNEKILCLKEYLPDYLVENRNIYGLLSKGIHELSEEECNEIFPIVKVGIEFILDEKLEIEERERKKKETAALLQRLATKLG</sequence>
<dbReference type="RefSeq" id="WP_193539447.1">
    <property type="nucleotide sequence ID" value="NZ_JADCLJ010000024.1"/>
</dbReference>
<keyword evidence="2" id="KW-1185">Reference proteome</keyword>
<evidence type="ECO:0000313" key="2">
    <source>
        <dbReference type="Proteomes" id="UP001516662"/>
    </source>
</evidence>
<evidence type="ECO:0000313" key="1">
    <source>
        <dbReference type="EMBL" id="MBE4910185.1"/>
    </source>
</evidence>
<name>A0ABR9QNV7_9BACI</name>